<organism evidence="3 4">
    <name type="scientific">Streptomyces mimosae</name>
    <dbReference type="NCBI Taxonomy" id="2586635"/>
    <lineage>
        <taxon>Bacteria</taxon>
        <taxon>Bacillati</taxon>
        <taxon>Actinomycetota</taxon>
        <taxon>Actinomycetes</taxon>
        <taxon>Kitasatosporales</taxon>
        <taxon>Streptomycetaceae</taxon>
        <taxon>Streptomyces</taxon>
    </lineage>
</organism>
<evidence type="ECO:0000313" key="4">
    <source>
        <dbReference type="Proteomes" id="UP000314251"/>
    </source>
</evidence>
<evidence type="ECO:0000313" key="3">
    <source>
        <dbReference type="EMBL" id="KAB8166363.1"/>
    </source>
</evidence>
<reference evidence="3" key="1">
    <citation type="submission" date="2019-10" db="EMBL/GenBank/DDBJ databases">
        <title>Nonomuraea sp. nov., isolated from Phyllanthus amarus.</title>
        <authorList>
            <person name="Klykleung N."/>
            <person name="Tanasupawat S."/>
        </authorList>
    </citation>
    <scope>NUCLEOTIDE SEQUENCE [LARGE SCALE GENOMIC DNA]</scope>
    <source>
        <strain evidence="3">3MP-10</strain>
    </source>
</reference>
<feature type="region of interest" description="Disordered" evidence="1">
    <location>
        <begin position="1"/>
        <end position="22"/>
    </location>
</feature>
<dbReference type="AlphaFoldDB" id="A0A5N6AE88"/>
<comment type="caution">
    <text evidence="3">The sequence shown here is derived from an EMBL/GenBank/DDBJ whole genome shotgun (WGS) entry which is preliminary data.</text>
</comment>
<feature type="domain" description="CHAT" evidence="2">
    <location>
        <begin position="932"/>
        <end position="1259"/>
    </location>
</feature>
<proteinExistence type="predicted"/>
<dbReference type="OrthoDB" id="4149784at2"/>
<protein>
    <submittedName>
        <fullName evidence="3">CHAT domain-containing protein</fullName>
    </submittedName>
</protein>
<accession>A0A5N6AE88</accession>
<keyword evidence="4" id="KW-1185">Reference proteome</keyword>
<dbReference type="InterPro" id="IPR024983">
    <property type="entry name" value="CHAT_dom"/>
</dbReference>
<evidence type="ECO:0000259" key="2">
    <source>
        <dbReference type="Pfam" id="PF12770"/>
    </source>
</evidence>
<sequence>MTDEPTARGASDANERQARVAAAVEEARRALGGTDHEGWPPPESLAPAIDQLTAVEAELSRHGENSNLVSVCLGIALGVRCLGAGADAAPEDRAQALRRLRWADAEGPLELRYVVEARMALVLLLVPWARSVLRGVRPALLDALLVTGDVRVVSESELRNLAEAARVLDRIARTPLAPAAARANEYLRRVFDRVLTAARPGTARAPAADALAADGLAANALAANALATDGLAADGPVVNRSATAAPEDTLRDAVRDLVTLAGACGIRPFTRVLVWFATWLDADASAGPGDEMGLPPGALLPLRRVAEAQRFDAGQIRDAAELALRALRELPAERAEARANIARLHGWLLAGAGTREPGLVDFNTVERPLADPYATSGNPFEAWPVGLAAEPGFVSHVNERGPDRVRDFLAHAGLRERGSAARRDLLLATLSGDPGFLHDAATLLSEALSAVSPDSWWFLSLGQQLANVLDRAGHDGSLRDAEASLALLRELSAALEREGSLAPEAPFALDIALSTADAELRHARRTGDHEALPGLARDLRARLAALPPDGERRDQVARRLAETAELIERPVEQRQASEQEITGLRFLGTATPHPMSGGPMDEAALRSMIAEARADLGRPTVHADHEYDRRAQLGLAQLFLALHGESDPAVLDDAIAELSRARALIGLGHGGPERVEVLIKLAEAHTLRSLRRGPEFPGDIASFWNVTREAMSELAVEVFLQSGTDHGLSVALNGALLSRRLAYPLAPSAPDQAVLALEDGRALVLQAIAASRTLPRLLDAAGHPELADRWRARTANGSAAPIPSGLRRAALSALGVRPRRGGEFTLARRLLRTATTRELTAGLAATGTDALVYLLPGQTAGAVIPGRALILRPGAEPRGLPLPELTLPGSPPLERYLDAAAARSRSLDDPAAGADGRAEAEERWRAALAALCDWAWGAAVGPVLAALGPTPRGRPPRIVLVPCGQLGVVPWHAARQPASDGGPGGPGAGTRARYACELAVFSYAPSGTQFLAAAARRRTPPAAGRQVLLADPELTLPWAEMEADALRAACYPAASRYGEFPAGDEPPDAAGTPEELLAALPGGANPAQLIHLACHALAAPRPTASALRLAQPPGAPPDAGRLTVSEILDTVAGGPADAPGEANAGPLIVLSACETDLSTRRHDEALTLATALVACGAADVVGSRWAVVDGATAVLMAVFHHHLTAGGLAPPDALRAAQLWMLDPHREPPPTLPDPLRREAGRPDLHRPHLWAAFTHQGNPRPAPAR</sequence>
<name>A0A5N6AE88_9ACTN</name>
<evidence type="ECO:0000256" key="1">
    <source>
        <dbReference type="SAM" id="MobiDB-lite"/>
    </source>
</evidence>
<dbReference type="Pfam" id="PF12770">
    <property type="entry name" value="CHAT"/>
    <property type="match status" value="1"/>
</dbReference>
<dbReference type="EMBL" id="VDLY02000006">
    <property type="protein sequence ID" value="KAB8166363.1"/>
    <property type="molecule type" value="Genomic_DNA"/>
</dbReference>
<gene>
    <name evidence="3" type="ORF">FH607_011055</name>
</gene>
<dbReference type="RefSeq" id="WP_139667488.1">
    <property type="nucleotide sequence ID" value="NZ_VDLY02000006.1"/>
</dbReference>
<dbReference type="Proteomes" id="UP000314251">
    <property type="component" value="Unassembled WGS sequence"/>
</dbReference>